<reference evidence="2" key="1">
    <citation type="journal article" date="2014" name="Nat. Commun.">
        <title>The emerging biofuel crop Camelina sativa retains a highly undifferentiated hexaploid genome structure.</title>
        <authorList>
            <person name="Kagale S."/>
            <person name="Koh C."/>
            <person name="Nixon J."/>
            <person name="Bollina V."/>
            <person name="Clarke W.E."/>
            <person name="Tuteja R."/>
            <person name="Spillane C."/>
            <person name="Robinson S.J."/>
            <person name="Links M.G."/>
            <person name="Clarke C."/>
            <person name="Higgins E.E."/>
            <person name="Huebert T."/>
            <person name="Sharpe A.G."/>
            <person name="Parkin I.A."/>
        </authorList>
    </citation>
    <scope>NUCLEOTIDE SEQUENCE [LARGE SCALE GENOMIC DNA]</scope>
    <source>
        <strain evidence="2">cv. DH55</strain>
    </source>
</reference>
<dbReference type="GeneID" id="109128327"/>
<name>A0ABM1QTF3_CAMSA</name>
<feature type="chain" id="PRO_5045664889" evidence="1">
    <location>
        <begin position="26"/>
        <end position="70"/>
    </location>
</feature>
<feature type="signal peptide" evidence="1">
    <location>
        <begin position="1"/>
        <end position="25"/>
    </location>
</feature>
<dbReference type="Proteomes" id="UP000694864">
    <property type="component" value="Chromosome 13"/>
</dbReference>
<proteinExistence type="predicted"/>
<sequence length="70" mass="8049">MFNVMVRLLILTFFLFSGISNTTLARVQYEPLKPSKRERVWDPKMIKEIKIGVDGSRSRRAPGGRGRPTK</sequence>
<reference evidence="3" key="2">
    <citation type="submission" date="2025-08" db="UniProtKB">
        <authorList>
            <consortium name="RefSeq"/>
        </authorList>
    </citation>
    <scope>IDENTIFICATION</scope>
    <source>
        <tissue evidence="3">Leaf</tissue>
    </source>
</reference>
<dbReference type="RefSeq" id="XP_019090041.1">
    <property type="nucleotide sequence ID" value="XM_019234496.1"/>
</dbReference>
<accession>A0ABM1QTF3</accession>
<gene>
    <name evidence="3" type="primary">LOC109128327</name>
</gene>
<keyword evidence="2" id="KW-1185">Reference proteome</keyword>
<keyword evidence="1" id="KW-0732">Signal</keyword>
<evidence type="ECO:0000313" key="2">
    <source>
        <dbReference type="Proteomes" id="UP000694864"/>
    </source>
</evidence>
<protein>
    <submittedName>
        <fullName evidence="3">Uncharacterized protein LOC109128327</fullName>
    </submittedName>
</protein>
<organism evidence="2 3">
    <name type="scientific">Camelina sativa</name>
    <name type="common">False flax</name>
    <name type="synonym">Myagrum sativum</name>
    <dbReference type="NCBI Taxonomy" id="90675"/>
    <lineage>
        <taxon>Eukaryota</taxon>
        <taxon>Viridiplantae</taxon>
        <taxon>Streptophyta</taxon>
        <taxon>Embryophyta</taxon>
        <taxon>Tracheophyta</taxon>
        <taxon>Spermatophyta</taxon>
        <taxon>Magnoliopsida</taxon>
        <taxon>eudicotyledons</taxon>
        <taxon>Gunneridae</taxon>
        <taxon>Pentapetalae</taxon>
        <taxon>rosids</taxon>
        <taxon>malvids</taxon>
        <taxon>Brassicales</taxon>
        <taxon>Brassicaceae</taxon>
        <taxon>Camelineae</taxon>
        <taxon>Camelina</taxon>
    </lineage>
</organism>
<evidence type="ECO:0000256" key="1">
    <source>
        <dbReference type="SAM" id="SignalP"/>
    </source>
</evidence>
<evidence type="ECO:0000313" key="3">
    <source>
        <dbReference type="RefSeq" id="XP_019090041.1"/>
    </source>
</evidence>